<evidence type="ECO:0000313" key="12">
    <source>
        <dbReference type="Proteomes" id="UP001176941"/>
    </source>
</evidence>
<dbReference type="Proteomes" id="UP001176941">
    <property type="component" value="Chromosome 15"/>
</dbReference>
<name>A0ABN8Y646_RANTA</name>
<evidence type="ECO:0000256" key="3">
    <source>
        <dbReference type="ARBA" id="ARBA00005227"/>
    </source>
</evidence>
<evidence type="ECO:0000256" key="1">
    <source>
        <dbReference type="ARBA" id="ARBA00004155"/>
    </source>
</evidence>
<proteinExistence type="inferred from homology"/>
<gene>
    <name evidence="11" type="ORF">MRATA1EN1_LOCUS5766</name>
</gene>
<feature type="compositionally biased region" description="Basic and acidic residues" evidence="10">
    <location>
        <begin position="183"/>
        <end position="203"/>
    </location>
</feature>
<feature type="region of interest" description="Disordered" evidence="10">
    <location>
        <begin position="167"/>
        <end position="203"/>
    </location>
</feature>
<protein>
    <recommendedName>
        <fullName evidence="9">Transmembrane 9 superfamily member</fullName>
    </recommendedName>
</protein>
<keyword evidence="5" id="KW-0732">Signal</keyword>
<feature type="transmembrane region" description="Helical" evidence="9">
    <location>
        <begin position="30"/>
        <end position="52"/>
    </location>
</feature>
<evidence type="ECO:0000256" key="8">
    <source>
        <dbReference type="ARBA" id="ARBA00037688"/>
    </source>
</evidence>
<organism evidence="11 12">
    <name type="scientific">Rangifer tarandus platyrhynchus</name>
    <name type="common">Svalbard reindeer</name>
    <dbReference type="NCBI Taxonomy" id="3082113"/>
    <lineage>
        <taxon>Eukaryota</taxon>
        <taxon>Metazoa</taxon>
        <taxon>Chordata</taxon>
        <taxon>Craniata</taxon>
        <taxon>Vertebrata</taxon>
        <taxon>Euteleostomi</taxon>
        <taxon>Mammalia</taxon>
        <taxon>Eutheria</taxon>
        <taxon>Laurasiatheria</taxon>
        <taxon>Artiodactyla</taxon>
        <taxon>Ruminantia</taxon>
        <taxon>Pecora</taxon>
        <taxon>Cervidae</taxon>
        <taxon>Odocoileinae</taxon>
        <taxon>Rangifer</taxon>
    </lineage>
</organism>
<dbReference type="Pfam" id="PF02990">
    <property type="entry name" value="EMP70"/>
    <property type="match status" value="1"/>
</dbReference>
<comment type="caution">
    <text evidence="9">Lacks conserved residue(s) required for the propagation of feature annotation.</text>
</comment>
<evidence type="ECO:0000256" key="10">
    <source>
        <dbReference type="SAM" id="MobiDB-lite"/>
    </source>
</evidence>
<dbReference type="InterPro" id="IPR004240">
    <property type="entry name" value="EMP70"/>
</dbReference>
<reference evidence="11" key="1">
    <citation type="submission" date="2023-04" db="EMBL/GenBank/DDBJ databases">
        <authorList>
            <consortium name="ELIXIR-Norway"/>
        </authorList>
    </citation>
    <scope>NUCLEOTIDE SEQUENCE [LARGE SCALE GENOMIC DNA]</scope>
</reference>
<keyword evidence="7 9" id="KW-0472">Membrane</keyword>
<dbReference type="PANTHER" id="PTHR10766:SF177">
    <property type="entry name" value="TRANSMEMBRANE 9 SUPERFAMILY MEMBER 1"/>
    <property type="match status" value="1"/>
</dbReference>
<keyword evidence="4 9" id="KW-0812">Transmembrane</keyword>
<comment type="subcellular location">
    <subcellularLocation>
        <location evidence="2">Cytoplasmic vesicle</location>
        <location evidence="2">Autophagosome membrane</location>
        <topology evidence="2">Multi-pass membrane protein</topology>
    </subcellularLocation>
    <subcellularLocation>
        <location evidence="1">Lysosome membrane</location>
        <topology evidence="1">Multi-pass membrane protein</topology>
    </subcellularLocation>
</comment>
<keyword evidence="12" id="KW-1185">Reference proteome</keyword>
<dbReference type="PANTHER" id="PTHR10766">
    <property type="entry name" value="TRANSMEMBRANE 9 SUPERFAMILY PROTEIN"/>
    <property type="match status" value="1"/>
</dbReference>
<evidence type="ECO:0000256" key="2">
    <source>
        <dbReference type="ARBA" id="ARBA00004542"/>
    </source>
</evidence>
<evidence type="ECO:0000256" key="5">
    <source>
        <dbReference type="ARBA" id="ARBA00022729"/>
    </source>
</evidence>
<dbReference type="EMBL" id="OX459951">
    <property type="protein sequence ID" value="CAI9156804.1"/>
    <property type="molecule type" value="Genomic_DNA"/>
</dbReference>
<keyword evidence="6 9" id="KW-1133">Transmembrane helix</keyword>
<comment type="similarity">
    <text evidence="3 9">Belongs to the nonaspanin (TM9SF) (TC 9.A.2) family.</text>
</comment>
<sequence length="203" mass="22060">MSAGKSQKRILLTKTENSTWKIREIHWSSIINSTVLVFLLVGFVADILMRVLRNDLAPYNLTEETTSGGSGDDFDQGVATRRSQVPRGAHPASQKQKLNPCWAGGLAGWGAEPARTGSAFRFKEPYFWEGTGNCQSAREGAHRRRVMSADQLLDNKEGVLQEKVAAAAATAAPRSLAGKGASGRREEGRRLPGQLKAKELKGL</sequence>
<comment type="function">
    <text evidence="8">Plays an essential role in autophagy.</text>
</comment>
<evidence type="ECO:0000256" key="6">
    <source>
        <dbReference type="ARBA" id="ARBA00022989"/>
    </source>
</evidence>
<evidence type="ECO:0000256" key="9">
    <source>
        <dbReference type="RuleBase" id="RU363079"/>
    </source>
</evidence>
<evidence type="ECO:0000313" key="11">
    <source>
        <dbReference type="EMBL" id="CAI9156804.1"/>
    </source>
</evidence>
<evidence type="ECO:0000256" key="4">
    <source>
        <dbReference type="ARBA" id="ARBA00022692"/>
    </source>
</evidence>
<accession>A0ABN8Y646</accession>
<evidence type="ECO:0000256" key="7">
    <source>
        <dbReference type="ARBA" id="ARBA00023136"/>
    </source>
</evidence>